<dbReference type="EMBL" id="LCHP01000004">
    <property type="protein sequence ID" value="KKT36895.1"/>
    <property type="molecule type" value="Genomic_DNA"/>
</dbReference>
<proteinExistence type="predicted"/>
<reference evidence="1 2" key="1">
    <citation type="journal article" date="2015" name="Nature">
        <title>rRNA introns, odd ribosomes, and small enigmatic genomes across a large radiation of phyla.</title>
        <authorList>
            <person name="Brown C.T."/>
            <person name="Hug L.A."/>
            <person name="Thomas B.C."/>
            <person name="Sharon I."/>
            <person name="Castelle C.J."/>
            <person name="Singh A."/>
            <person name="Wilkins M.J."/>
            <person name="Williams K.H."/>
            <person name="Banfield J.F."/>
        </authorList>
    </citation>
    <scope>NUCLEOTIDE SEQUENCE [LARGE SCALE GENOMIC DNA]</scope>
</reference>
<accession>A0A837IBX3</accession>
<name>A0A837IBX3_9BACT</name>
<protein>
    <submittedName>
        <fullName evidence="1">Uncharacterized protein</fullName>
    </submittedName>
</protein>
<evidence type="ECO:0000313" key="2">
    <source>
        <dbReference type="Proteomes" id="UP000033815"/>
    </source>
</evidence>
<evidence type="ECO:0000313" key="1">
    <source>
        <dbReference type="EMBL" id="KKT36895.1"/>
    </source>
</evidence>
<organism evidence="1 2">
    <name type="scientific">Candidatus Nomurabacteria bacterium GW2011_GWB1_44_12</name>
    <dbReference type="NCBI Taxonomy" id="1618748"/>
    <lineage>
        <taxon>Bacteria</taxon>
        <taxon>Candidatus Nomuraibacteriota</taxon>
    </lineage>
</organism>
<gene>
    <name evidence="1" type="ORF">UW25_C0004G0223</name>
</gene>
<dbReference type="Proteomes" id="UP000033815">
    <property type="component" value="Unassembled WGS sequence"/>
</dbReference>
<sequence>MFHFLLLLFWFLIPMRVAYCGNNHSRENQQYSNGSDDKNFRIFNTDGVMVRVVYKQTKPDDNGKRA</sequence>
<dbReference type="AlphaFoldDB" id="A0A837IBX3"/>
<comment type="caution">
    <text evidence="1">The sequence shown here is derived from an EMBL/GenBank/DDBJ whole genome shotgun (WGS) entry which is preliminary data.</text>
</comment>